<protein>
    <submittedName>
        <fullName evidence="8">Uncharacterized protein</fullName>
    </submittedName>
</protein>
<feature type="compositionally biased region" description="Polar residues" evidence="7">
    <location>
        <begin position="113"/>
        <end position="122"/>
    </location>
</feature>
<proteinExistence type="inferred from homology"/>
<dbReference type="Gene3D" id="1.10.220.100">
    <property type="entry name" value="conserved c-terminal region of ge- 1"/>
    <property type="match status" value="1"/>
</dbReference>
<dbReference type="EMBL" id="MU154524">
    <property type="protein sequence ID" value="KAF9501299.1"/>
    <property type="molecule type" value="Genomic_DNA"/>
</dbReference>
<feature type="region of interest" description="Disordered" evidence="7">
    <location>
        <begin position="894"/>
        <end position="938"/>
    </location>
</feature>
<dbReference type="GO" id="GO:0031087">
    <property type="term" value="P:deadenylation-independent decapping of nuclear-transcribed mRNA"/>
    <property type="evidence" value="ECO:0007669"/>
    <property type="project" value="InterPro"/>
</dbReference>
<dbReference type="PANTHER" id="PTHR15598:SF5">
    <property type="entry name" value="ENHANCER OF MRNA-DECAPPING PROTEIN 4"/>
    <property type="match status" value="1"/>
</dbReference>
<feature type="compositionally biased region" description="Polar residues" evidence="7">
    <location>
        <begin position="269"/>
        <end position="280"/>
    </location>
</feature>
<dbReference type="SUPFAM" id="SSF50978">
    <property type="entry name" value="WD40 repeat-like"/>
    <property type="match status" value="1"/>
</dbReference>
<keyword evidence="4" id="KW-0853">WD repeat</keyword>
<feature type="region of interest" description="Disordered" evidence="7">
    <location>
        <begin position="1246"/>
        <end position="1270"/>
    </location>
</feature>
<evidence type="ECO:0000256" key="2">
    <source>
        <dbReference type="ARBA" id="ARBA00009639"/>
    </source>
</evidence>
<feature type="region of interest" description="Disordered" evidence="7">
    <location>
        <begin position="1"/>
        <end position="430"/>
    </location>
</feature>
<evidence type="ECO:0000256" key="5">
    <source>
        <dbReference type="ARBA" id="ARBA00022737"/>
    </source>
</evidence>
<dbReference type="OrthoDB" id="21128at2759"/>
<keyword evidence="9" id="KW-1185">Reference proteome</keyword>
<dbReference type="InterPro" id="IPR015943">
    <property type="entry name" value="WD40/YVTN_repeat-like_dom_sf"/>
</dbReference>
<feature type="compositionally biased region" description="Pro residues" evidence="7">
    <location>
        <begin position="221"/>
        <end position="238"/>
    </location>
</feature>
<evidence type="ECO:0000313" key="9">
    <source>
        <dbReference type="Proteomes" id="UP000807025"/>
    </source>
</evidence>
<feature type="compositionally biased region" description="Low complexity" evidence="7">
    <location>
        <begin position="922"/>
        <end position="931"/>
    </location>
</feature>
<comment type="caution">
    <text evidence="8">The sequence shown here is derived from an EMBL/GenBank/DDBJ whole genome shotgun (WGS) entry which is preliminary data.</text>
</comment>
<evidence type="ECO:0000256" key="4">
    <source>
        <dbReference type="ARBA" id="ARBA00022574"/>
    </source>
</evidence>
<feature type="compositionally biased region" description="Polar residues" evidence="7">
    <location>
        <begin position="1215"/>
        <end position="1225"/>
    </location>
</feature>
<keyword evidence="3" id="KW-0963">Cytoplasm</keyword>
<reference evidence="8" key="1">
    <citation type="submission" date="2020-11" db="EMBL/GenBank/DDBJ databases">
        <authorList>
            <consortium name="DOE Joint Genome Institute"/>
            <person name="Ahrendt S."/>
            <person name="Riley R."/>
            <person name="Andreopoulos W."/>
            <person name="Labutti K."/>
            <person name="Pangilinan J."/>
            <person name="Ruiz-Duenas F.J."/>
            <person name="Barrasa J.M."/>
            <person name="Sanchez-Garcia M."/>
            <person name="Camarero S."/>
            <person name="Miyauchi S."/>
            <person name="Serrano A."/>
            <person name="Linde D."/>
            <person name="Babiker R."/>
            <person name="Drula E."/>
            <person name="Ayuso-Fernandez I."/>
            <person name="Pacheco R."/>
            <person name="Padilla G."/>
            <person name="Ferreira P."/>
            <person name="Barriuso J."/>
            <person name="Kellner H."/>
            <person name="Castanera R."/>
            <person name="Alfaro M."/>
            <person name="Ramirez L."/>
            <person name="Pisabarro A.G."/>
            <person name="Kuo A."/>
            <person name="Tritt A."/>
            <person name="Lipzen A."/>
            <person name="He G."/>
            <person name="Yan M."/>
            <person name="Ng V."/>
            <person name="Cullen D."/>
            <person name="Martin F."/>
            <person name="Rosso M.-N."/>
            <person name="Henrissat B."/>
            <person name="Hibbett D."/>
            <person name="Martinez A.T."/>
            <person name="Grigoriev I.V."/>
        </authorList>
    </citation>
    <scope>NUCLEOTIDE SEQUENCE</scope>
    <source>
        <strain evidence="8">ATCC 90797</strain>
    </source>
</reference>
<feature type="compositionally biased region" description="Polar residues" evidence="7">
    <location>
        <begin position="60"/>
        <end position="78"/>
    </location>
</feature>
<dbReference type="PANTHER" id="PTHR15598">
    <property type="entry name" value="ENHANCER OF MRNA-DECAPPING PROTEIN 4"/>
    <property type="match status" value="1"/>
</dbReference>
<feature type="compositionally biased region" description="Polar residues" evidence="7">
    <location>
        <begin position="365"/>
        <end position="374"/>
    </location>
</feature>
<evidence type="ECO:0000256" key="6">
    <source>
        <dbReference type="SAM" id="Coils"/>
    </source>
</evidence>
<organism evidence="8 9">
    <name type="scientific">Pleurotus eryngii</name>
    <name type="common">Boletus of the steppes</name>
    <dbReference type="NCBI Taxonomy" id="5323"/>
    <lineage>
        <taxon>Eukaryota</taxon>
        <taxon>Fungi</taxon>
        <taxon>Dikarya</taxon>
        <taxon>Basidiomycota</taxon>
        <taxon>Agaricomycotina</taxon>
        <taxon>Agaricomycetes</taxon>
        <taxon>Agaricomycetidae</taxon>
        <taxon>Agaricales</taxon>
        <taxon>Pleurotineae</taxon>
        <taxon>Pleurotaceae</taxon>
        <taxon>Pleurotus</taxon>
    </lineage>
</organism>
<dbReference type="Proteomes" id="UP000807025">
    <property type="component" value="Unassembled WGS sequence"/>
</dbReference>
<evidence type="ECO:0000256" key="7">
    <source>
        <dbReference type="SAM" id="MobiDB-lite"/>
    </source>
</evidence>
<feature type="compositionally biased region" description="Polar residues" evidence="7">
    <location>
        <begin position="382"/>
        <end position="393"/>
    </location>
</feature>
<evidence type="ECO:0000256" key="3">
    <source>
        <dbReference type="ARBA" id="ARBA00022490"/>
    </source>
</evidence>
<feature type="coiled-coil region" evidence="6">
    <location>
        <begin position="1112"/>
        <end position="1161"/>
    </location>
</feature>
<feature type="compositionally biased region" description="Basic and acidic residues" evidence="7">
    <location>
        <begin position="192"/>
        <end position="201"/>
    </location>
</feature>
<evidence type="ECO:0000313" key="8">
    <source>
        <dbReference type="EMBL" id="KAF9501299.1"/>
    </source>
</evidence>
<keyword evidence="6" id="KW-0175">Coiled coil</keyword>
<gene>
    <name evidence="8" type="ORF">BDN71DRAFT_1439643</name>
</gene>
<feature type="compositionally biased region" description="Polar residues" evidence="7">
    <location>
        <begin position="413"/>
        <end position="422"/>
    </location>
</feature>
<dbReference type="GO" id="GO:0000932">
    <property type="term" value="C:P-body"/>
    <property type="evidence" value="ECO:0007669"/>
    <property type="project" value="UniProtKB-SubCell"/>
</dbReference>
<dbReference type="InterPro" id="IPR045152">
    <property type="entry name" value="EDC4-like"/>
</dbReference>
<comment type="similarity">
    <text evidence="2">Belongs to the WD repeat EDC4 family.</text>
</comment>
<feature type="compositionally biased region" description="Polar residues" evidence="7">
    <location>
        <begin position="1175"/>
        <end position="1198"/>
    </location>
</feature>
<feature type="compositionally biased region" description="Polar residues" evidence="7">
    <location>
        <begin position="140"/>
        <end position="151"/>
    </location>
</feature>
<feature type="compositionally biased region" description="Pro residues" evidence="7">
    <location>
        <begin position="18"/>
        <end position="33"/>
    </location>
</feature>
<dbReference type="InterPro" id="IPR036322">
    <property type="entry name" value="WD40_repeat_dom_sf"/>
</dbReference>
<feature type="compositionally biased region" description="Polar residues" evidence="7">
    <location>
        <begin position="202"/>
        <end position="213"/>
    </location>
</feature>
<feature type="compositionally biased region" description="Low complexity" evidence="7">
    <location>
        <begin position="80"/>
        <end position="103"/>
    </location>
</feature>
<feature type="region of interest" description="Disordered" evidence="7">
    <location>
        <begin position="1161"/>
        <end position="1233"/>
    </location>
</feature>
<dbReference type="InterPro" id="IPR044938">
    <property type="entry name" value="EDC4_C_sf"/>
</dbReference>
<comment type="subcellular location">
    <subcellularLocation>
        <location evidence="1">Cytoplasm</location>
        <location evidence="1">P-body</location>
    </subcellularLocation>
</comment>
<sequence length="1410" mass="153705">MDSSRSNTIHELFSRGSTPPPGQQQPQLQPFPSPHAADVPTSNQIDSLFHNIASPPADSLQPTNQNQGSNVYGNSEPATPSLSLSEEPVASSVSSVSNSTAAERQNALLSLLGNPSSTRSNASTTSQPQQVPTPPGSSQRSGASPSHNETQGKILLEQLMAGNPPRSSYSDSQRNSLPAAAPSPPYGPSQSQREDEYRQRDNNPYNPLNQPSDITPRAQGAPPPPVQSQSQPPQPPSPSRKSMFEYVSPFDALAQTSSMSVKKKPVPAQPSSVSSGNEDSGWSAISDPKRQSVDNLLENLTRGHLPQPPVAQAPPPAYEPYNLLGSSEYATAEPVQPRVTIPPPPPLPPKPAGARPPSPLRVSPPKQQLPNRIVSQRPMDSPASQAGASQLPAQSGRRDKESSPGPRGFRAKGQTSRFPNKNQSSPSPQPQIVVYDVSQSLEEIQAPRDSVKSTAIALVRQDAVFLPGTTIGATHWVAYAMTRGRVRVISRSSGDRTLLQLPNLFPSVASVTDMAVYGNRLAGVTSDGGFVVWELPEVITDDVPGALLLCIPPPSDGEAPLHAVKWHPKEPDMLAIASENRIYLINLANFHSLRGQPLQQHELIHLASVFSLSNPLVAFDFDVLHGGIATISEDSTFTLWNMHDRVPYTTHKIRGDDMPSSITFVDGGVVIGRKNGTIFQLLSMATKTVLSTIKFVNGDREDPDMFGHVSYDTRIQTLWVANCRRDSMIAIKLNVDPAAMSGEDVGRGYFEQVVEFTGPKPTIHFVILTMDADPHGDEALAACAAAKVPPGELALVAFSVHASGVDQILIRKEWYDHALLGAPAKFPSYSLPQPPAPASQSLYVEPKGRPIPPQFTPQMSTLPNVAPQGSTIIAPARLRTPPSEDVEADLAREEVRGADNARGGKGQKGKNVNWKEREENSNNRNGNRVNNPADSSILNDSALGQALTKEIKRTEESLHTRIGRLIGKEMDKQHQRLEEARVNEQAEDFARQEKILKLISTELTRNTTRVVEMAVKNEVQNSVLPSLENITKTEVKSALNDQIGRGVAEFIGQSLPNEIEKLLLRPDISAHFAHLLSSNLTPLLERQVKDAVTKTFLPVFSQQSSSYHQEVLRELRTEMHGLKSEVTAWQNDAFRNQETSIRELEHTVRALSEQVKFLTMNSSTSGPAPMHHLPQVQQNRNSPGPSIQHGPSNMTQQHIRPAAQNMPPPAPQPPTNYGHNNFSPQTQPPAPLHTAWYSNSIAAPQASHPATLPQPNPQPQERTPVTPPVKPEQWDEIYLGVLHTQDTTKLRDLLMHTNPDVIMPLNGPVLVSQAVILTLVHRLSATVGEVPPNDDSFKTSLWWLQRSVALLQPEDKLIADFIPRVLPNVQHSLNTTKQRLAILPGGPTTLETARKISDIQDALRRKVTPV</sequence>
<feature type="compositionally biased region" description="Pro residues" evidence="7">
    <location>
        <begin position="340"/>
        <end position="359"/>
    </location>
</feature>
<feature type="compositionally biased region" description="Pro residues" evidence="7">
    <location>
        <begin position="306"/>
        <end position="318"/>
    </location>
</feature>
<feature type="compositionally biased region" description="Polar residues" evidence="7">
    <location>
        <begin position="165"/>
        <end position="175"/>
    </location>
</feature>
<evidence type="ECO:0000256" key="1">
    <source>
        <dbReference type="ARBA" id="ARBA00004201"/>
    </source>
</evidence>
<name>A0A9P6AB39_PLEER</name>
<dbReference type="Gene3D" id="2.130.10.10">
    <property type="entry name" value="YVTN repeat-like/Quinoprotein amine dehydrogenase"/>
    <property type="match status" value="1"/>
</dbReference>
<accession>A0A9P6AB39</accession>
<keyword evidence="5" id="KW-0677">Repeat</keyword>